<dbReference type="EMBL" id="JW879590">
    <property type="protein sequence ID" value="AFP12107.1"/>
    <property type="molecule type" value="mRNA"/>
</dbReference>
<dbReference type="GO" id="GO:0005743">
    <property type="term" value="C:mitochondrial inner membrane"/>
    <property type="evidence" value="ECO:0007669"/>
    <property type="project" value="UniProtKB-SubCell"/>
</dbReference>
<sequence>MAASGTVRVLGLLARGPGLRQQLRPRTPHRGLGSSGRADSQAPAAAALEHAGVGHGDAPRAEDNLYRKNPDYHGFSADPMVDVWNMRLAFFFGVSVAIVMGSVFVHYLPDHGMRRWARREAELRIKALEARGDPLISDSYFPPSSIVLPPGDEE</sequence>
<keyword evidence="11 18" id="KW-1133">Transmembrane helix</keyword>
<dbReference type="Pfam" id="PF10183">
    <property type="entry name" value="ESSS"/>
    <property type="match status" value="1"/>
</dbReference>
<keyword evidence="19" id="KW-0830">Ubiquinone</keyword>
<evidence type="ECO:0000256" key="1">
    <source>
        <dbReference type="ARBA" id="ARBA00003195"/>
    </source>
</evidence>
<evidence type="ECO:0000256" key="7">
    <source>
        <dbReference type="ARBA" id="ARBA00022692"/>
    </source>
</evidence>
<accession>V9LHQ2</accession>
<dbReference type="InterPro" id="IPR019329">
    <property type="entry name" value="NADH_UbQ_OxRdtase_ESSS_su"/>
</dbReference>
<dbReference type="PANTHER" id="PTHR13327">
    <property type="entry name" value="NADH-UBIQUINONE OXIDOREDUCTASE ESSS SUBUNIT, MITOCHONDRIAL PRECURSOR"/>
    <property type="match status" value="1"/>
</dbReference>
<keyword evidence="6" id="KW-0679">Respiratory chain</keyword>
<keyword evidence="9" id="KW-0809">Transit peptide</keyword>
<evidence type="ECO:0000256" key="15">
    <source>
        <dbReference type="ARBA" id="ARBA00031387"/>
    </source>
</evidence>
<evidence type="ECO:0000256" key="5">
    <source>
        <dbReference type="ARBA" id="ARBA00022448"/>
    </source>
</evidence>
<evidence type="ECO:0000256" key="12">
    <source>
        <dbReference type="ARBA" id="ARBA00023128"/>
    </source>
</evidence>
<comment type="similarity">
    <text evidence="3">Belongs to the complex I NDUFB11 subunit family.</text>
</comment>
<organism evidence="19">
    <name type="scientific">Callorhinchus milii</name>
    <name type="common">Ghost shark</name>
    <dbReference type="NCBI Taxonomy" id="7868"/>
    <lineage>
        <taxon>Eukaryota</taxon>
        <taxon>Metazoa</taxon>
        <taxon>Chordata</taxon>
        <taxon>Craniata</taxon>
        <taxon>Vertebrata</taxon>
        <taxon>Chondrichthyes</taxon>
        <taxon>Holocephali</taxon>
        <taxon>Chimaeriformes</taxon>
        <taxon>Callorhinchidae</taxon>
        <taxon>Callorhinchus</taxon>
    </lineage>
</organism>
<evidence type="ECO:0000256" key="18">
    <source>
        <dbReference type="SAM" id="Phobius"/>
    </source>
</evidence>
<feature type="region of interest" description="Disordered" evidence="17">
    <location>
        <begin position="20"/>
        <end position="65"/>
    </location>
</feature>
<protein>
    <recommendedName>
        <fullName evidence="4">NADH dehydrogenase [ubiquinone] 1 beta subcomplex subunit 11, mitochondrial</fullName>
    </recommendedName>
    <alternativeName>
        <fullName evidence="15">Complex I-ESSS</fullName>
    </alternativeName>
    <alternativeName>
        <fullName evidence="14">NADH-ubiquinone oxidoreductase ESSS subunit</fullName>
    </alternativeName>
</protein>
<evidence type="ECO:0000313" key="19">
    <source>
        <dbReference type="EMBL" id="AFP12107.1"/>
    </source>
</evidence>
<evidence type="ECO:0000256" key="10">
    <source>
        <dbReference type="ARBA" id="ARBA00022982"/>
    </source>
</evidence>
<keyword evidence="10" id="KW-0249">Electron transport</keyword>
<proteinExistence type="evidence at transcript level"/>
<keyword evidence="5" id="KW-0813">Transport</keyword>
<evidence type="ECO:0000256" key="13">
    <source>
        <dbReference type="ARBA" id="ARBA00023136"/>
    </source>
</evidence>
<evidence type="ECO:0000256" key="3">
    <source>
        <dbReference type="ARBA" id="ARBA00008915"/>
    </source>
</evidence>
<evidence type="ECO:0000256" key="8">
    <source>
        <dbReference type="ARBA" id="ARBA00022792"/>
    </source>
</evidence>
<evidence type="ECO:0000256" key="4">
    <source>
        <dbReference type="ARBA" id="ARBA00018632"/>
    </source>
</evidence>
<keyword evidence="12" id="KW-0496">Mitochondrion</keyword>
<evidence type="ECO:0000256" key="2">
    <source>
        <dbReference type="ARBA" id="ARBA00004434"/>
    </source>
</evidence>
<keyword evidence="7 18" id="KW-0812">Transmembrane</keyword>
<name>V9LHQ2_CALMI</name>
<evidence type="ECO:0000256" key="17">
    <source>
        <dbReference type="SAM" id="MobiDB-lite"/>
    </source>
</evidence>
<evidence type="ECO:0000256" key="9">
    <source>
        <dbReference type="ARBA" id="ARBA00022946"/>
    </source>
</evidence>
<feature type="transmembrane region" description="Helical" evidence="18">
    <location>
        <begin position="88"/>
        <end position="109"/>
    </location>
</feature>
<dbReference type="AlphaFoldDB" id="V9LHQ2"/>
<dbReference type="PANTHER" id="PTHR13327:SF0">
    <property type="entry name" value="NADH DEHYDROGENASE [UBIQUINONE] 1 BETA SUBCOMPLEX SUBUNIT 11, MITOCHONDRIAL"/>
    <property type="match status" value="1"/>
</dbReference>
<evidence type="ECO:0000256" key="11">
    <source>
        <dbReference type="ARBA" id="ARBA00022989"/>
    </source>
</evidence>
<comment type="subcellular location">
    <subcellularLocation>
        <location evidence="2">Mitochondrion inner membrane</location>
        <topology evidence="2">Single-pass membrane protein</topology>
    </subcellularLocation>
</comment>
<keyword evidence="8" id="KW-0999">Mitochondrion inner membrane</keyword>
<comment type="function">
    <text evidence="1">Accessory subunit of the mitochondrial membrane respiratory chain NADH dehydrogenase (Complex I), that is believed not to be involved in catalysis. Complex I functions in the transfer of electrons from NADH to the respiratory chain. The immediate electron acceptor for the enzyme is believed to be ubiquinone.</text>
</comment>
<reference evidence="19" key="1">
    <citation type="journal article" date="2014" name="Nature">
        <title>Elephant shark genome provides unique insights into gnathostome evolution.</title>
        <authorList>
            <consortium name="International Elephant Shark Genome Sequencing Consortium"/>
            <person name="Venkatesh B."/>
            <person name="Lee A.P."/>
            <person name="Ravi V."/>
            <person name="Maurya A.K."/>
            <person name="Lian M.M."/>
            <person name="Swann J.B."/>
            <person name="Ohta Y."/>
            <person name="Flajnik M.F."/>
            <person name="Sutoh Y."/>
            <person name="Kasahara M."/>
            <person name="Hoon S."/>
            <person name="Gangu V."/>
            <person name="Roy S.W."/>
            <person name="Irimia M."/>
            <person name="Korzh V."/>
            <person name="Kondrychyn I."/>
            <person name="Lim Z.W."/>
            <person name="Tay B.H."/>
            <person name="Tohari S."/>
            <person name="Kong K.W."/>
            <person name="Ho S."/>
            <person name="Lorente-Galdos B."/>
            <person name="Quilez J."/>
            <person name="Marques-Bonet T."/>
            <person name="Raney B.J."/>
            <person name="Ingham P.W."/>
            <person name="Tay A."/>
            <person name="Hillier L.W."/>
            <person name="Minx P."/>
            <person name="Boehm T."/>
            <person name="Wilson R.K."/>
            <person name="Brenner S."/>
            <person name="Warren W.C."/>
        </authorList>
    </citation>
    <scope>NUCLEOTIDE SEQUENCE</scope>
    <source>
        <tissue evidence="19">Liver</tissue>
    </source>
</reference>
<keyword evidence="13 18" id="KW-0472">Membrane</keyword>
<evidence type="ECO:0000256" key="6">
    <source>
        <dbReference type="ARBA" id="ARBA00022660"/>
    </source>
</evidence>
<evidence type="ECO:0000256" key="16">
    <source>
        <dbReference type="ARBA" id="ARBA00046528"/>
    </source>
</evidence>
<comment type="subunit">
    <text evidence="16">Complex I is composed of 45 different subunits. Interacts with BCAP31.</text>
</comment>
<evidence type="ECO:0000256" key="14">
    <source>
        <dbReference type="ARBA" id="ARBA00030753"/>
    </source>
</evidence>